<evidence type="ECO:0000256" key="7">
    <source>
        <dbReference type="SAM" id="Phobius"/>
    </source>
</evidence>
<dbReference type="Gene3D" id="1.20.1560.10">
    <property type="entry name" value="ABC transporter type 1, transmembrane domain"/>
    <property type="match status" value="1"/>
</dbReference>
<keyword evidence="2 7" id="KW-0812">Transmembrane</keyword>
<evidence type="ECO:0000256" key="6">
    <source>
        <dbReference type="ARBA" id="ARBA00023136"/>
    </source>
</evidence>
<accession>A0ABU0UWL7</accession>
<proteinExistence type="predicted"/>
<protein>
    <submittedName>
        <fullName evidence="10">ATP-binding cassette subfamily B protein</fullName>
    </submittedName>
</protein>
<evidence type="ECO:0000256" key="1">
    <source>
        <dbReference type="ARBA" id="ARBA00004651"/>
    </source>
</evidence>
<keyword evidence="11" id="KW-1185">Reference proteome</keyword>
<dbReference type="SUPFAM" id="SSF90123">
    <property type="entry name" value="ABC transporter transmembrane region"/>
    <property type="match status" value="1"/>
</dbReference>
<dbReference type="EMBL" id="JAUTBK010000002">
    <property type="protein sequence ID" value="MDQ1208944.1"/>
    <property type="molecule type" value="Genomic_DNA"/>
</dbReference>
<dbReference type="GO" id="GO:0005524">
    <property type="term" value="F:ATP binding"/>
    <property type="evidence" value="ECO:0007669"/>
    <property type="project" value="UniProtKB-KW"/>
</dbReference>
<dbReference type="PROSITE" id="PS50893">
    <property type="entry name" value="ABC_TRANSPORTER_2"/>
    <property type="match status" value="1"/>
</dbReference>
<gene>
    <name evidence="10" type="ORF">QE380_001867</name>
</gene>
<sequence>MLKFLNKIEPLQSYIFACKLSMQQHPRLKWHFIGMFMLVLLAAFFETLFPYLMKLLIDQVEQNRTLQLRSLFEIKLLYLLVIAYATAWLMSQLLIWCKNLYSMVMSVNFETSLMAKGIQNFLALPKQKQDEIEAAAFITDIQRGGSALSEMTFSLFILLGPIVLQLFFIFVVLFKIISGVFGLFFVIAILMAFIASFWISQKSSHFFDQMYAQRNKINQTILEKVSYSYEIKIKHAQQYEQNRLEQTLDEYRTVIKSTNMRIGILMMVQVFLIFLFLLGFMLYTVYISQTQQITSGDFVLISTYIIQLTMPFLMISQSLMRVNGNMVALKIYRQYFNLPHEQYQTQSVSNKILPMLYQFKDATLNLGKNKISHFNLNIRSNTCYAIVGQTGRGKTSLLHYLMGISKIESGHLYYKNLEISKAFSVEIFQQVSFVAQQSVVFSGSLRDNLIYNSGYSYTDAELMLWLERFKLQSILEKNQLKLNDELGDVYKNFSGGEKQRISLLRAILAKPQVLILDEPTSALDADTATQIMLLIVQQVPSVIMVTHAKDCIAMADELIDLDQIMLNAAINSA</sequence>
<dbReference type="InterPro" id="IPR003593">
    <property type="entry name" value="AAA+_ATPase"/>
</dbReference>
<comment type="subcellular location">
    <subcellularLocation>
        <location evidence="1">Cell membrane</location>
        <topology evidence="1">Multi-pass membrane protein</topology>
    </subcellularLocation>
</comment>
<dbReference type="PANTHER" id="PTHR24221:SF503">
    <property type="entry name" value="MITOCHONDRIAL POTASSIUM CHANNEL ATP-BINDING SUBUNIT"/>
    <property type="match status" value="1"/>
</dbReference>
<evidence type="ECO:0000313" key="11">
    <source>
        <dbReference type="Proteomes" id="UP001233360"/>
    </source>
</evidence>
<dbReference type="InterPro" id="IPR027417">
    <property type="entry name" value="P-loop_NTPase"/>
</dbReference>
<feature type="transmembrane region" description="Helical" evidence="7">
    <location>
        <begin position="298"/>
        <end position="316"/>
    </location>
</feature>
<dbReference type="InterPro" id="IPR039421">
    <property type="entry name" value="Type_1_exporter"/>
</dbReference>
<feature type="transmembrane region" description="Helical" evidence="7">
    <location>
        <begin position="76"/>
        <end position="96"/>
    </location>
</feature>
<name>A0ABU0UWL7_ACIBI</name>
<keyword evidence="5 7" id="KW-1133">Transmembrane helix</keyword>
<evidence type="ECO:0000256" key="5">
    <source>
        <dbReference type="ARBA" id="ARBA00022989"/>
    </source>
</evidence>
<dbReference type="InterPro" id="IPR017871">
    <property type="entry name" value="ABC_transporter-like_CS"/>
</dbReference>
<feature type="domain" description="ABC transporter" evidence="8">
    <location>
        <begin position="343"/>
        <end position="573"/>
    </location>
</feature>
<dbReference type="InterPro" id="IPR003439">
    <property type="entry name" value="ABC_transporter-like_ATP-bd"/>
</dbReference>
<feature type="transmembrane region" description="Helical" evidence="7">
    <location>
        <begin position="262"/>
        <end position="286"/>
    </location>
</feature>
<dbReference type="InterPro" id="IPR036640">
    <property type="entry name" value="ABC1_TM_sf"/>
</dbReference>
<dbReference type="SUPFAM" id="SSF52540">
    <property type="entry name" value="P-loop containing nucleoside triphosphate hydrolases"/>
    <property type="match status" value="1"/>
</dbReference>
<feature type="transmembrane region" description="Helical" evidence="7">
    <location>
        <begin position="153"/>
        <end position="174"/>
    </location>
</feature>
<comment type="caution">
    <text evidence="10">The sequence shown here is derived from an EMBL/GenBank/DDBJ whole genome shotgun (WGS) entry which is preliminary data.</text>
</comment>
<feature type="transmembrane region" description="Helical" evidence="7">
    <location>
        <begin position="32"/>
        <end position="53"/>
    </location>
</feature>
<organism evidence="10 11">
    <name type="scientific">Acinetobacter baylyi</name>
    <dbReference type="NCBI Taxonomy" id="202950"/>
    <lineage>
        <taxon>Bacteria</taxon>
        <taxon>Pseudomonadati</taxon>
        <taxon>Pseudomonadota</taxon>
        <taxon>Gammaproteobacteria</taxon>
        <taxon>Moraxellales</taxon>
        <taxon>Moraxellaceae</taxon>
        <taxon>Acinetobacter</taxon>
    </lineage>
</organism>
<evidence type="ECO:0000256" key="2">
    <source>
        <dbReference type="ARBA" id="ARBA00022692"/>
    </source>
</evidence>
<dbReference type="CDD" id="cd03228">
    <property type="entry name" value="ABCC_MRP_Like"/>
    <property type="match status" value="1"/>
</dbReference>
<dbReference type="InterPro" id="IPR011527">
    <property type="entry name" value="ABC1_TM_dom"/>
</dbReference>
<evidence type="ECO:0000313" key="10">
    <source>
        <dbReference type="EMBL" id="MDQ1208944.1"/>
    </source>
</evidence>
<feature type="domain" description="ABC transmembrane type-1" evidence="9">
    <location>
        <begin position="33"/>
        <end position="324"/>
    </location>
</feature>
<dbReference type="PROSITE" id="PS50929">
    <property type="entry name" value="ABC_TM1F"/>
    <property type="match status" value="1"/>
</dbReference>
<dbReference type="Pfam" id="PF00005">
    <property type="entry name" value="ABC_tran"/>
    <property type="match status" value="1"/>
</dbReference>
<evidence type="ECO:0000259" key="8">
    <source>
        <dbReference type="PROSITE" id="PS50893"/>
    </source>
</evidence>
<dbReference type="Pfam" id="PF00664">
    <property type="entry name" value="ABC_membrane"/>
    <property type="match status" value="1"/>
</dbReference>
<dbReference type="SMART" id="SM00382">
    <property type="entry name" value="AAA"/>
    <property type="match status" value="1"/>
</dbReference>
<dbReference type="PANTHER" id="PTHR24221">
    <property type="entry name" value="ATP-BINDING CASSETTE SUB-FAMILY B"/>
    <property type="match status" value="1"/>
</dbReference>
<evidence type="ECO:0000256" key="4">
    <source>
        <dbReference type="ARBA" id="ARBA00022840"/>
    </source>
</evidence>
<keyword evidence="4 10" id="KW-0067">ATP-binding</keyword>
<dbReference type="Proteomes" id="UP001233360">
    <property type="component" value="Unassembled WGS sequence"/>
</dbReference>
<evidence type="ECO:0000256" key="3">
    <source>
        <dbReference type="ARBA" id="ARBA00022741"/>
    </source>
</evidence>
<dbReference type="RefSeq" id="WP_307003409.1">
    <property type="nucleotide sequence ID" value="NZ_JAUTBK010000002.1"/>
</dbReference>
<reference evidence="10 11" key="1">
    <citation type="submission" date="2023-07" db="EMBL/GenBank/DDBJ databases">
        <title>Functional and genomic diversity of the sorghum phyllosphere microbiome.</title>
        <authorList>
            <person name="Shade A."/>
        </authorList>
    </citation>
    <scope>NUCLEOTIDE SEQUENCE [LARGE SCALE GENOMIC DNA]</scope>
    <source>
        <strain evidence="10 11">SORGH_AS_0887</strain>
    </source>
</reference>
<keyword evidence="3" id="KW-0547">Nucleotide-binding</keyword>
<feature type="transmembrane region" description="Helical" evidence="7">
    <location>
        <begin position="180"/>
        <end position="200"/>
    </location>
</feature>
<evidence type="ECO:0000259" key="9">
    <source>
        <dbReference type="PROSITE" id="PS50929"/>
    </source>
</evidence>
<dbReference type="PROSITE" id="PS00211">
    <property type="entry name" value="ABC_TRANSPORTER_1"/>
    <property type="match status" value="1"/>
</dbReference>
<keyword evidence="6 7" id="KW-0472">Membrane</keyword>
<dbReference type="Gene3D" id="3.40.50.300">
    <property type="entry name" value="P-loop containing nucleotide triphosphate hydrolases"/>
    <property type="match status" value="1"/>
</dbReference>